<proteinExistence type="predicted"/>
<evidence type="ECO:0000313" key="2">
    <source>
        <dbReference type="Proteomes" id="UP000003107"/>
    </source>
</evidence>
<keyword evidence="2" id="KW-1185">Reference proteome</keyword>
<protein>
    <submittedName>
        <fullName evidence="1">Uncharacterized protein</fullName>
    </submittedName>
</protein>
<dbReference type="Proteomes" id="UP000003107">
    <property type="component" value="Unassembled WGS sequence"/>
</dbReference>
<dbReference type="AlphaFoldDB" id="C6RIM9"/>
<dbReference type="EMBL" id="ACVQ01000032">
    <property type="protein sequence ID" value="EET78772.1"/>
    <property type="molecule type" value="Genomic_DNA"/>
</dbReference>
<comment type="caution">
    <text evidence="1">The sequence shown here is derived from an EMBL/GenBank/DDBJ whole genome shotgun (WGS) entry which is preliminary data.</text>
</comment>
<sequence length="40" mass="4913">MTASVQIKFDFTKFEPINLIAKFDQRYQIYRSRLKFARKI</sequence>
<dbReference type="STRING" id="553219.CAMSH0001_1376"/>
<evidence type="ECO:0000313" key="1">
    <source>
        <dbReference type="EMBL" id="EET78772.1"/>
    </source>
</evidence>
<organism evidence="1 2">
    <name type="scientific">Campylobacter showae RM3277</name>
    <dbReference type="NCBI Taxonomy" id="553219"/>
    <lineage>
        <taxon>Bacteria</taxon>
        <taxon>Pseudomonadati</taxon>
        <taxon>Campylobacterota</taxon>
        <taxon>Epsilonproteobacteria</taxon>
        <taxon>Campylobacterales</taxon>
        <taxon>Campylobacteraceae</taxon>
        <taxon>Campylobacter</taxon>
    </lineage>
</organism>
<accession>C6RIM9</accession>
<gene>
    <name evidence="1" type="ORF">CAMSH0001_1376</name>
</gene>
<name>C6RIM9_9BACT</name>
<reference evidence="1 2" key="1">
    <citation type="submission" date="2009-07" db="EMBL/GenBank/DDBJ databases">
        <authorList>
            <person name="Madupu R."/>
            <person name="Sebastian Y."/>
            <person name="Durkin A.S."/>
            <person name="Torralba M."/>
            <person name="Methe B."/>
            <person name="Sutton G.G."/>
            <person name="Strausberg R.L."/>
            <person name="Nelson K.E."/>
        </authorList>
    </citation>
    <scope>NUCLEOTIDE SEQUENCE [LARGE SCALE GENOMIC DNA]</scope>
    <source>
        <strain evidence="1 2">RM3277</strain>
    </source>
</reference>